<dbReference type="InterPro" id="IPR036942">
    <property type="entry name" value="Beta-barrel_TonB_sf"/>
</dbReference>
<sequence>MPKPFRAYLGITVSRFTAGGTAGDFPSPEGSGNLIRGLGFIRSEFNGRDAFSANGGRALDWSAVPPQLIGRVDVFKNQQADLIEGGIGGTINLQTLAPFDNEDGIALVSVDTVYTDIREEWSPTYSGVFGKNFTNDNGKFGFVGSFSSSELQSDINGYQAGMVVPRDNVSADSFAAGQEVSDPVGTVALTLGFNLRTNEVDRERESFYVAGQWRSADDNLEVLVKYVTVENETNGLERTSEWYADAETVRSGGVEVSDLVVSPFTSDGIPKCNGSNETPVGECDELIPVSGGLMEEGLITDDFRSWAGAYGLRVSNLGIGKQEYSKTDDVSVNLKWRATDQLFVEFDAHRTTAEASFEEQWIGVNTFLNVFSRPDLDNPYLEFSVDPRTSFADGNRVADEGTVQVPYVPATTPADPSGSYLGFANDSFREGEGDLHAFKLDAEYEFEDSDGWFQSVKMGARYSEREQINKEAGGNWKGVTPLWNGVAPLNSLEKNIYDEVDFSDFFRGGVVGGENATLLYASADMLRNPELFYDYLQAEPDFEHSEYSPFATTVLNPDDPATADQLRRTNDGNYTKIYQPGGISDVVEETINLYAMVKFAQEFDNGMWLEGNVGLRYVKNTLGSNGKLTYSEFGIDEQEVDYTFEIEGEELTLPYPASVEAMDTINDFLPETEAYLQTEDSVRRVDVEDEHWLPSLNVKLNLNDDMLIRFGASKGVTRPNMSDLNATQSISAKTSVTRHDNLDPTDPDYDPTDPNNFTPRGLIDGNLANIRINGGNPDLVATTANSIDISYEWYFENGFVTFGVFNKKIDNIVQYGVKPVDTITLDGTQVNVNFNGQLNLAEAEISGFEIAYQDFFTELLQAYGNILVFKLTTLMWMPLRHHLHSF</sequence>
<feature type="domain" description="TonB-dependent receptor-like beta-barrel" evidence="5">
    <location>
        <begin position="391"/>
        <end position="864"/>
    </location>
</feature>
<evidence type="ECO:0000313" key="7">
    <source>
        <dbReference type="Proteomes" id="UP001247805"/>
    </source>
</evidence>
<protein>
    <submittedName>
        <fullName evidence="6">TonB-dependent receptor</fullName>
    </submittedName>
</protein>
<dbReference type="PANTHER" id="PTHR40980:SF3">
    <property type="entry name" value="TONB-DEPENDENT RECEPTOR-LIKE BETA-BARREL DOMAIN-CONTAINING PROTEIN"/>
    <property type="match status" value="1"/>
</dbReference>
<evidence type="ECO:0000256" key="4">
    <source>
        <dbReference type="SAM" id="MobiDB-lite"/>
    </source>
</evidence>
<keyword evidence="3" id="KW-0998">Cell outer membrane</keyword>
<dbReference type="EMBL" id="JAWDIO010000002">
    <property type="protein sequence ID" value="MDU0352735.1"/>
    <property type="molecule type" value="Genomic_DNA"/>
</dbReference>
<comment type="caution">
    <text evidence="6">The sequence shown here is derived from an EMBL/GenBank/DDBJ whole genome shotgun (WGS) entry which is preliminary data.</text>
</comment>
<dbReference type="InterPro" id="IPR000531">
    <property type="entry name" value="Beta-barrel_TonB"/>
</dbReference>
<dbReference type="SUPFAM" id="SSF56935">
    <property type="entry name" value="Porins"/>
    <property type="match status" value="1"/>
</dbReference>
<gene>
    <name evidence="6" type="ORF">RS130_01310</name>
</gene>
<evidence type="ECO:0000259" key="5">
    <source>
        <dbReference type="Pfam" id="PF00593"/>
    </source>
</evidence>
<name>A0ABU3SRW3_9ALTE</name>
<keyword evidence="7" id="KW-1185">Reference proteome</keyword>
<dbReference type="InterPro" id="IPR010104">
    <property type="entry name" value="TonB_rcpt_bac"/>
</dbReference>
<dbReference type="NCBIfam" id="TIGR01782">
    <property type="entry name" value="TonB-Xanth-Caul"/>
    <property type="match status" value="1"/>
</dbReference>
<dbReference type="RefSeq" id="WP_316024445.1">
    <property type="nucleotide sequence ID" value="NZ_JAWDIO010000002.1"/>
</dbReference>
<comment type="subcellular location">
    <subcellularLocation>
        <location evidence="1">Cell outer membrane</location>
    </subcellularLocation>
</comment>
<reference evidence="6 7" key="1">
    <citation type="submission" date="2023-10" db="EMBL/GenBank/DDBJ databases">
        <title>Glaciecola aquimarina strain GGW-M5 nov., isolated from a coastal seawater.</title>
        <authorList>
            <person name="Bayburt H."/>
            <person name="Kim J.M."/>
            <person name="Choi B.J."/>
            <person name="Jeon C.O."/>
        </authorList>
    </citation>
    <scope>NUCLEOTIDE SEQUENCE [LARGE SCALE GENOMIC DNA]</scope>
    <source>
        <strain evidence="6 7">KCTC 32108</strain>
    </source>
</reference>
<dbReference type="Pfam" id="PF00593">
    <property type="entry name" value="TonB_dep_Rec_b-barrel"/>
    <property type="match status" value="1"/>
</dbReference>
<proteinExistence type="predicted"/>
<organism evidence="6 7">
    <name type="scientific">Paraglaciecola aquimarina</name>
    <dbReference type="NCBI Taxonomy" id="1235557"/>
    <lineage>
        <taxon>Bacteria</taxon>
        <taxon>Pseudomonadati</taxon>
        <taxon>Pseudomonadota</taxon>
        <taxon>Gammaproteobacteria</taxon>
        <taxon>Alteromonadales</taxon>
        <taxon>Alteromonadaceae</taxon>
        <taxon>Paraglaciecola</taxon>
    </lineage>
</organism>
<dbReference type="Gene3D" id="2.40.170.20">
    <property type="entry name" value="TonB-dependent receptor, beta-barrel domain"/>
    <property type="match status" value="1"/>
</dbReference>
<dbReference type="PANTHER" id="PTHR40980">
    <property type="entry name" value="PLUG DOMAIN-CONTAINING PROTEIN"/>
    <property type="match status" value="1"/>
</dbReference>
<accession>A0ABU3SRW3</accession>
<keyword evidence="6" id="KW-0675">Receptor</keyword>
<dbReference type="Proteomes" id="UP001247805">
    <property type="component" value="Unassembled WGS sequence"/>
</dbReference>
<evidence type="ECO:0000256" key="3">
    <source>
        <dbReference type="ARBA" id="ARBA00023237"/>
    </source>
</evidence>
<evidence type="ECO:0000313" key="6">
    <source>
        <dbReference type="EMBL" id="MDU0352735.1"/>
    </source>
</evidence>
<keyword evidence="2" id="KW-0472">Membrane</keyword>
<evidence type="ECO:0000256" key="1">
    <source>
        <dbReference type="ARBA" id="ARBA00004442"/>
    </source>
</evidence>
<evidence type="ECO:0000256" key="2">
    <source>
        <dbReference type="ARBA" id="ARBA00023136"/>
    </source>
</evidence>
<feature type="region of interest" description="Disordered" evidence="4">
    <location>
        <begin position="730"/>
        <end position="754"/>
    </location>
</feature>